<evidence type="ECO:0000256" key="1">
    <source>
        <dbReference type="ARBA" id="ARBA00022490"/>
    </source>
</evidence>
<keyword evidence="4" id="KW-0234">DNA repair</keyword>
<dbReference type="Pfam" id="PF07499">
    <property type="entry name" value="RuvA_C"/>
    <property type="match status" value="1"/>
</dbReference>
<keyword evidence="1" id="KW-0963">Cytoplasm</keyword>
<dbReference type="GO" id="GO:0003677">
    <property type="term" value="F:DNA binding"/>
    <property type="evidence" value="ECO:0007669"/>
    <property type="project" value="UniProtKB-KW"/>
</dbReference>
<dbReference type="Pfam" id="PF14520">
    <property type="entry name" value="HHH_5"/>
    <property type="match status" value="1"/>
</dbReference>
<evidence type="ECO:0000259" key="5">
    <source>
        <dbReference type="Pfam" id="PF07499"/>
    </source>
</evidence>
<accession>A0A381ZVH9</accession>
<dbReference type="SUPFAM" id="SSF46929">
    <property type="entry name" value="DNA helicase RuvA subunit, C-terminal domain"/>
    <property type="match status" value="1"/>
</dbReference>
<protein>
    <recommendedName>
        <fullName evidence="5">Holliday junction DNA helicase RuvA C-terminal domain-containing protein</fullName>
    </recommendedName>
</protein>
<proteinExistence type="predicted"/>
<dbReference type="Gene3D" id="1.10.8.10">
    <property type="entry name" value="DNA helicase RuvA subunit, C-terminal domain"/>
    <property type="match status" value="1"/>
</dbReference>
<evidence type="ECO:0000256" key="2">
    <source>
        <dbReference type="ARBA" id="ARBA00022763"/>
    </source>
</evidence>
<evidence type="ECO:0000313" key="6">
    <source>
        <dbReference type="EMBL" id="SVA93250.1"/>
    </source>
</evidence>
<dbReference type="Gene3D" id="1.10.150.20">
    <property type="entry name" value="5' to 3' exonuclease, C-terminal subdomain"/>
    <property type="match status" value="1"/>
</dbReference>
<name>A0A381ZVH9_9ZZZZ</name>
<dbReference type="InterPro" id="IPR010994">
    <property type="entry name" value="RuvA_2-like"/>
</dbReference>
<evidence type="ECO:0000256" key="4">
    <source>
        <dbReference type="ARBA" id="ARBA00023204"/>
    </source>
</evidence>
<dbReference type="SUPFAM" id="SSF47781">
    <property type="entry name" value="RuvA domain 2-like"/>
    <property type="match status" value="1"/>
</dbReference>
<dbReference type="GO" id="GO:0009378">
    <property type="term" value="F:four-way junction helicase activity"/>
    <property type="evidence" value="ECO:0007669"/>
    <property type="project" value="InterPro"/>
</dbReference>
<dbReference type="GO" id="GO:0006310">
    <property type="term" value="P:DNA recombination"/>
    <property type="evidence" value="ECO:0007669"/>
    <property type="project" value="InterPro"/>
</dbReference>
<dbReference type="AlphaFoldDB" id="A0A381ZVH9"/>
<organism evidence="6">
    <name type="scientific">marine metagenome</name>
    <dbReference type="NCBI Taxonomy" id="408172"/>
    <lineage>
        <taxon>unclassified sequences</taxon>
        <taxon>metagenomes</taxon>
        <taxon>ecological metagenomes</taxon>
    </lineage>
</organism>
<dbReference type="InterPro" id="IPR000085">
    <property type="entry name" value="RuvA"/>
</dbReference>
<dbReference type="InterPro" id="IPR011114">
    <property type="entry name" value="RuvA_C"/>
</dbReference>
<gene>
    <name evidence="6" type="ORF">METZ01_LOCUS146104</name>
</gene>
<keyword evidence="3" id="KW-0238">DNA-binding</keyword>
<dbReference type="EMBL" id="UINC01022828">
    <property type="protein sequence ID" value="SVA93250.1"/>
    <property type="molecule type" value="Genomic_DNA"/>
</dbReference>
<sequence>MNLNTISGIGPRSAMNILSGTNPDEFKSQIIAGDVKSLTVIPGIGAKTAKRIIVELKEKFSNDLDGKNELGFTEDGDSSVVKDAATALKSLGYKAGQVNKTLIDLERDGEMPEELESIIRKALAKMI</sequence>
<evidence type="ECO:0000256" key="3">
    <source>
        <dbReference type="ARBA" id="ARBA00023125"/>
    </source>
</evidence>
<feature type="domain" description="Holliday junction DNA helicase RuvA C-terminal" evidence="5">
    <location>
        <begin position="80"/>
        <end position="126"/>
    </location>
</feature>
<reference evidence="6" key="1">
    <citation type="submission" date="2018-05" db="EMBL/GenBank/DDBJ databases">
        <authorList>
            <person name="Lanie J.A."/>
            <person name="Ng W.-L."/>
            <person name="Kazmierczak K.M."/>
            <person name="Andrzejewski T.M."/>
            <person name="Davidsen T.M."/>
            <person name="Wayne K.J."/>
            <person name="Tettelin H."/>
            <person name="Glass J.I."/>
            <person name="Rusch D."/>
            <person name="Podicherti R."/>
            <person name="Tsui H.-C.T."/>
            <person name="Winkler M.E."/>
        </authorList>
    </citation>
    <scope>NUCLEOTIDE SEQUENCE</scope>
</reference>
<dbReference type="NCBIfam" id="TIGR00084">
    <property type="entry name" value="ruvA"/>
    <property type="match status" value="1"/>
</dbReference>
<dbReference type="CDD" id="cd14332">
    <property type="entry name" value="UBA_RuvA_C"/>
    <property type="match status" value="1"/>
</dbReference>
<dbReference type="GO" id="GO:0005524">
    <property type="term" value="F:ATP binding"/>
    <property type="evidence" value="ECO:0007669"/>
    <property type="project" value="InterPro"/>
</dbReference>
<keyword evidence="2" id="KW-0227">DNA damage</keyword>
<dbReference type="GO" id="GO:0006281">
    <property type="term" value="P:DNA repair"/>
    <property type="evidence" value="ECO:0007669"/>
    <property type="project" value="UniProtKB-KW"/>
</dbReference>
<dbReference type="InterPro" id="IPR036267">
    <property type="entry name" value="RuvA_C_sf"/>
</dbReference>
<dbReference type="GO" id="GO:0009379">
    <property type="term" value="C:Holliday junction helicase complex"/>
    <property type="evidence" value="ECO:0007669"/>
    <property type="project" value="InterPro"/>
</dbReference>